<dbReference type="Proteomes" id="UP000219573">
    <property type="component" value="Unassembled WGS sequence"/>
</dbReference>
<keyword evidence="1" id="KW-0732">Signal</keyword>
<feature type="signal peptide" evidence="1">
    <location>
        <begin position="1"/>
        <end position="25"/>
    </location>
</feature>
<dbReference type="PROSITE" id="PS51257">
    <property type="entry name" value="PROKAR_LIPOPROTEIN"/>
    <property type="match status" value="1"/>
</dbReference>
<evidence type="ECO:0000313" key="3">
    <source>
        <dbReference type="Proteomes" id="UP000219573"/>
    </source>
</evidence>
<reference evidence="3" key="1">
    <citation type="submission" date="2017-09" db="EMBL/GenBank/DDBJ databases">
        <authorList>
            <person name="Varghese N."/>
            <person name="Submissions S."/>
        </authorList>
    </citation>
    <scope>NUCLEOTIDE SEQUENCE [LARGE SCALE GENOMIC DNA]</scope>
    <source>
        <strain evidence="3">MSL47</strain>
    </source>
</reference>
<gene>
    <name evidence="2" type="ORF">SAMN06265827_12932</name>
</gene>
<organism evidence="2 3">
    <name type="scientific">Orenia metallireducens</name>
    <dbReference type="NCBI Taxonomy" id="1413210"/>
    <lineage>
        <taxon>Bacteria</taxon>
        <taxon>Bacillati</taxon>
        <taxon>Bacillota</taxon>
        <taxon>Clostridia</taxon>
        <taxon>Halanaerobiales</taxon>
        <taxon>Halobacteroidaceae</taxon>
        <taxon>Orenia</taxon>
    </lineage>
</organism>
<feature type="chain" id="PRO_5039024943" evidence="1">
    <location>
        <begin position="26"/>
        <end position="323"/>
    </location>
</feature>
<evidence type="ECO:0000313" key="2">
    <source>
        <dbReference type="EMBL" id="SNY42118.1"/>
    </source>
</evidence>
<dbReference type="RefSeq" id="WP_097019095.1">
    <property type="nucleotide sequence ID" value="NZ_OBDZ01000029.1"/>
</dbReference>
<name>A0A285I2E0_9FIRM</name>
<protein>
    <submittedName>
        <fullName evidence="2">Uncharacterized protein</fullName>
    </submittedName>
</protein>
<keyword evidence="3" id="KW-1185">Reference proteome</keyword>
<evidence type="ECO:0000256" key="1">
    <source>
        <dbReference type="SAM" id="SignalP"/>
    </source>
</evidence>
<accession>A0A285I2E0</accession>
<dbReference type="AlphaFoldDB" id="A0A285I2E0"/>
<proteinExistence type="predicted"/>
<sequence>MENKFKFICLISLVLMISISGCTISSPPNSQVMKQELSNKLVSIGYTNINENNIKDIEIVRRQTNKKDKNDKSFIRVTLVDGGIQSEGELKLTYNYYDKGGWVLDDVSKNLDKNFSYTLIGGINEAQIKESLINQNINIGEWYGSIGFWNRLWSLNKDEISKIDIVEQNTDINQKTDEVIINLRLKNEMLKVSGNLKLIYVFNHDHWKIEKIELINDFDHEFVNDRSMDIEQVKKDIVNHEFSYNVFSKWKINEGQVRDLKVIDQKINDKGKKRLIIAQIKLEYDKKLFVGEFKIIYDYIPIDGWRLSTIKLKSPLEYEIYNL</sequence>
<dbReference type="EMBL" id="OBDZ01000029">
    <property type="protein sequence ID" value="SNY42118.1"/>
    <property type="molecule type" value="Genomic_DNA"/>
</dbReference>